<comment type="similarity">
    <text evidence="2">Belongs to the UbiA prenyltransferase family.</text>
</comment>
<gene>
    <name evidence="8" type="ORF">VNO77_33909</name>
</gene>
<comment type="caution">
    <text evidence="8">The sequence shown here is derived from an EMBL/GenBank/DDBJ whole genome shotgun (WGS) entry which is preliminary data.</text>
</comment>
<comment type="subcellular location">
    <subcellularLocation>
        <location evidence="1">Plastid</location>
        <location evidence="1">Chloroplast membrane</location>
        <topology evidence="1">Multi-pass membrane protein</topology>
    </subcellularLocation>
</comment>
<evidence type="ECO:0000256" key="6">
    <source>
        <dbReference type="ARBA" id="ARBA00023136"/>
    </source>
</evidence>
<dbReference type="PANTHER" id="PTHR43009:SF6">
    <property type="entry name" value="HOMOGENTISATE PHYTYLTRANSFERASE 1, CHLOROPLASTIC"/>
    <property type="match status" value="1"/>
</dbReference>
<evidence type="ECO:0008006" key="10">
    <source>
        <dbReference type="Google" id="ProtNLM"/>
    </source>
</evidence>
<dbReference type="Pfam" id="PF01040">
    <property type="entry name" value="UbiA"/>
    <property type="match status" value="1"/>
</dbReference>
<reference evidence="8 9" key="1">
    <citation type="submission" date="2024-01" db="EMBL/GenBank/DDBJ databases">
        <title>The genomes of 5 underutilized Papilionoideae crops provide insights into root nodulation and disease resistanc.</title>
        <authorList>
            <person name="Jiang F."/>
        </authorList>
    </citation>
    <scope>NUCLEOTIDE SEQUENCE [LARGE SCALE GENOMIC DNA]</scope>
    <source>
        <strain evidence="8">LVBAO_FW01</strain>
        <tissue evidence="8">Leaves</tissue>
    </source>
</reference>
<keyword evidence="4 7" id="KW-0812">Transmembrane</keyword>
<keyword evidence="5 7" id="KW-1133">Transmembrane helix</keyword>
<sequence>MIGSYGPKASGKKGKVQKEYNFMRSQQLSLNHHYKCIERSFTCQEWNEKYCVKVASKQSSESESQALYKESILDSIESSLDVFRSLLKAVVAVSFMNLYVVGVNHLSDVEIDKINKPHRPIASGEYSFGTGVIITASSLILSFWHSWIVGSWPLFWVVFTYFALGTAYSVNVPMLRWKKSPVLAAMCILIFRAVAINLGVYLHMQTHVYKRAAIFSRPLIFATVFMSFFSIAMAMLKDFPDIEGDRKFGIQSFAVLLGKKRGLGHIFLASVLGYHAKSIDFSSNASTTFFYSLIWKFQNSFLSVHALRLDSSLV</sequence>
<name>A0AAN9PWT0_CANGL</name>
<dbReference type="InterPro" id="IPR044878">
    <property type="entry name" value="UbiA_sf"/>
</dbReference>
<evidence type="ECO:0000256" key="2">
    <source>
        <dbReference type="ARBA" id="ARBA00005985"/>
    </source>
</evidence>
<protein>
    <recommendedName>
        <fullName evidence="10">Homogentisate phytyltransferase 1, chloroplastic</fullName>
    </recommendedName>
</protein>
<feature type="transmembrane region" description="Helical" evidence="7">
    <location>
        <begin position="214"/>
        <end position="236"/>
    </location>
</feature>
<evidence type="ECO:0000256" key="3">
    <source>
        <dbReference type="ARBA" id="ARBA00022679"/>
    </source>
</evidence>
<dbReference type="PANTHER" id="PTHR43009">
    <property type="entry name" value="HOMOGENTISATE SOLANESYLTRANSFERASE, CHLOROPLASTIC"/>
    <property type="match status" value="1"/>
</dbReference>
<evidence type="ECO:0000313" key="8">
    <source>
        <dbReference type="EMBL" id="KAK7315365.1"/>
    </source>
</evidence>
<dbReference type="AlphaFoldDB" id="A0AAN9PWT0"/>
<evidence type="ECO:0000256" key="7">
    <source>
        <dbReference type="SAM" id="Phobius"/>
    </source>
</evidence>
<evidence type="ECO:0000256" key="4">
    <source>
        <dbReference type="ARBA" id="ARBA00022692"/>
    </source>
</evidence>
<feature type="transmembrane region" description="Helical" evidence="7">
    <location>
        <begin position="182"/>
        <end position="202"/>
    </location>
</feature>
<keyword evidence="9" id="KW-1185">Reference proteome</keyword>
<dbReference type="EMBL" id="JAYMYQ010000008">
    <property type="protein sequence ID" value="KAK7315365.1"/>
    <property type="molecule type" value="Genomic_DNA"/>
</dbReference>
<keyword evidence="6 7" id="KW-0472">Membrane</keyword>
<dbReference type="GO" id="GO:0031969">
    <property type="term" value="C:chloroplast membrane"/>
    <property type="evidence" value="ECO:0007669"/>
    <property type="project" value="UniProtKB-SubCell"/>
</dbReference>
<proteinExistence type="inferred from homology"/>
<accession>A0AAN9PWT0</accession>
<dbReference type="Proteomes" id="UP001367508">
    <property type="component" value="Unassembled WGS sequence"/>
</dbReference>
<dbReference type="GO" id="GO:0016765">
    <property type="term" value="F:transferase activity, transferring alkyl or aryl (other than methyl) groups"/>
    <property type="evidence" value="ECO:0007669"/>
    <property type="project" value="InterPro"/>
</dbReference>
<organism evidence="8 9">
    <name type="scientific">Canavalia gladiata</name>
    <name type="common">Sword bean</name>
    <name type="synonym">Dolichos gladiatus</name>
    <dbReference type="NCBI Taxonomy" id="3824"/>
    <lineage>
        <taxon>Eukaryota</taxon>
        <taxon>Viridiplantae</taxon>
        <taxon>Streptophyta</taxon>
        <taxon>Embryophyta</taxon>
        <taxon>Tracheophyta</taxon>
        <taxon>Spermatophyta</taxon>
        <taxon>Magnoliopsida</taxon>
        <taxon>eudicotyledons</taxon>
        <taxon>Gunneridae</taxon>
        <taxon>Pentapetalae</taxon>
        <taxon>rosids</taxon>
        <taxon>fabids</taxon>
        <taxon>Fabales</taxon>
        <taxon>Fabaceae</taxon>
        <taxon>Papilionoideae</taxon>
        <taxon>50 kb inversion clade</taxon>
        <taxon>NPAAA clade</taxon>
        <taxon>indigoferoid/millettioid clade</taxon>
        <taxon>Phaseoleae</taxon>
        <taxon>Canavalia</taxon>
    </lineage>
</organism>
<dbReference type="Gene3D" id="1.10.357.140">
    <property type="entry name" value="UbiA prenyltransferase"/>
    <property type="match status" value="1"/>
</dbReference>
<feature type="transmembrane region" description="Helical" evidence="7">
    <location>
        <begin position="153"/>
        <end position="170"/>
    </location>
</feature>
<evidence type="ECO:0000313" key="9">
    <source>
        <dbReference type="Proteomes" id="UP001367508"/>
    </source>
</evidence>
<evidence type="ECO:0000256" key="1">
    <source>
        <dbReference type="ARBA" id="ARBA00004508"/>
    </source>
</evidence>
<dbReference type="InterPro" id="IPR000537">
    <property type="entry name" value="UbiA_prenyltransferase"/>
</dbReference>
<feature type="transmembrane region" description="Helical" evidence="7">
    <location>
        <begin position="126"/>
        <end position="147"/>
    </location>
</feature>
<keyword evidence="3" id="KW-0808">Transferase</keyword>
<evidence type="ECO:0000256" key="5">
    <source>
        <dbReference type="ARBA" id="ARBA00022989"/>
    </source>
</evidence>